<name>A0ABV7JF41_9GAMM</name>
<sequence>MPSSTSNSDPDNKHPIYPVAAQQALESTADGALPDGVRQPIYGKTLLVLLLGMALALGLVRAFALANDASSESILGRVIQAQKALPQIVAESQDLVMVFGSSMVGAGFSPREFDQWLSDEGVNNIKSFNFGFGGLNPFFQDYLARRIRDVFVQHDRRLKLAVIEFNPFQTTITRHEGARALEDSFLTMLASNAELVDVLLDDPTRGVRLFNIKYLRDSISAEMATFYFGGAFREPRSRTSLERDQKRQDRLQELGPLLNEAFEKEYPDYDGSDWYYPWQGGGTIAAERAPDTLALFDEYYELIMDPARLDDDRLNRIHSADIIDMHFSEELVAAFIRIVQEFQAFSEHVEVVMLPRNTDWIKYSAEGRARLEETISRIEQATGVTIQDHQDLPVIQSSMFSDTTHLNRYQGAANYTRFLVGEVLNWMQGKW</sequence>
<reference evidence="3" key="1">
    <citation type="journal article" date="2019" name="Int. J. Syst. Evol. Microbiol.">
        <title>The Global Catalogue of Microorganisms (GCM) 10K type strain sequencing project: providing services to taxonomists for standard genome sequencing and annotation.</title>
        <authorList>
            <consortium name="The Broad Institute Genomics Platform"/>
            <consortium name="The Broad Institute Genome Sequencing Center for Infectious Disease"/>
            <person name="Wu L."/>
            <person name="Ma J."/>
        </authorList>
    </citation>
    <scope>NUCLEOTIDE SEQUENCE [LARGE SCALE GENOMIC DNA]</scope>
    <source>
        <strain evidence="3">KCTC 42953</strain>
    </source>
</reference>
<evidence type="ECO:0008006" key="4">
    <source>
        <dbReference type="Google" id="ProtNLM"/>
    </source>
</evidence>
<proteinExistence type="predicted"/>
<evidence type="ECO:0000256" key="1">
    <source>
        <dbReference type="SAM" id="Phobius"/>
    </source>
</evidence>
<feature type="transmembrane region" description="Helical" evidence="1">
    <location>
        <begin position="46"/>
        <end position="66"/>
    </location>
</feature>
<keyword evidence="3" id="KW-1185">Reference proteome</keyword>
<protein>
    <recommendedName>
        <fullName evidence="4">DUF1574 domain-containing protein</fullName>
    </recommendedName>
</protein>
<keyword evidence="1" id="KW-0472">Membrane</keyword>
<evidence type="ECO:0000313" key="3">
    <source>
        <dbReference type="Proteomes" id="UP001595533"/>
    </source>
</evidence>
<dbReference type="EMBL" id="JBHRTS010000007">
    <property type="protein sequence ID" value="MFC3195311.1"/>
    <property type="molecule type" value="Genomic_DNA"/>
</dbReference>
<organism evidence="2 3">
    <name type="scientific">Marinicella sediminis</name>
    <dbReference type="NCBI Taxonomy" id="1792834"/>
    <lineage>
        <taxon>Bacteria</taxon>
        <taxon>Pseudomonadati</taxon>
        <taxon>Pseudomonadota</taxon>
        <taxon>Gammaproteobacteria</taxon>
        <taxon>Lysobacterales</taxon>
        <taxon>Marinicellaceae</taxon>
        <taxon>Marinicella</taxon>
    </lineage>
</organism>
<accession>A0ABV7JF41</accession>
<keyword evidence="1" id="KW-1133">Transmembrane helix</keyword>
<comment type="caution">
    <text evidence="2">The sequence shown here is derived from an EMBL/GenBank/DDBJ whole genome shotgun (WGS) entry which is preliminary data.</text>
</comment>
<dbReference type="RefSeq" id="WP_077411590.1">
    <property type="nucleotide sequence ID" value="NZ_JBHRTS010000007.1"/>
</dbReference>
<evidence type="ECO:0000313" key="2">
    <source>
        <dbReference type="EMBL" id="MFC3195311.1"/>
    </source>
</evidence>
<keyword evidence="1" id="KW-0812">Transmembrane</keyword>
<gene>
    <name evidence="2" type="ORF">ACFODZ_13745</name>
</gene>
<dbReference type="Proteomes" id="UP001595533">
    <property type="component" value="Unassembled WGS sequence"/>
</dbReference>